<feature type="region of interest" description="Disordered" evidence="1">
    <location>
        <begin position="72"/>
        <end position="120"/>
    </location>
</feature>
<dbReference type="Proteomes" id="UP001251857">
    <property type="component" value="Unassembled WGS sequence"/>
</dbReference>
<proteinExistence type="predicted"/>
<name>A0ABU3BVL8_9GAMM</name>
<sequence length="230" mass="26467">YIYREQRLIHEADWLGMFQKEPHSTLLRVEFSFDHNLDDAFHLDIKKSQIILNDELWMWLRDQFLTAPRREANRRYRQGQNKDISNKAKNAHDASNNSIRNKEAELGGAEVNVSDPDTGEVTVKNEHGTFKMKLKVGSAVKPGEVFVQPTNDVEDGLLFEPALIEQHKAVRINTQHPYYHKVYAPNLSRSVTVQGMDSLLWALCYEVTRILRKLVESLPEPDTGEDPDVA</sequence>
<evidence type="ECO:0000256" key="1">
    <source>
        <dbReference type="SAM" id="MobiDB-lite"/>
    </source>
</evidence>
<protein>
    <submittedName>
        <fullName evidence="2">Uncharacterized protein</fullName>
    </submittedName>
</protein>
<accession>A0ABU3BVL8</accession>
<feature type="non-terminal residue" evidence="2">
    <location>
        <position position="1"/>
    </location>
</feature>
<comment type="caution">
    <text evidence="2">The sequence shown here is derived from an EMBL/GenBank/DDBJ whole genome shotgun (WGS) entry which is preliminary data.</text>
</comment>
<dbReference type="EMBL" id="JAVRIB010000001">
    <property type="protein sequence ID" value="MDT0633327.1"/>
    <property type="molecule type" value="Genomic_DNA"/>
</dbReference>
<keyword evidence="3" id="KW-1185">Reference proteome</keyword>
<organism evidence="2 3">
    <name type="scientific">Spectribacter hydrogenoxidans</name>
    <dbReference type="NCBI Taxonomy" id="3075608"/>
    <lineage>
        <taxon>Bacteria</taxon>
        <taxon>Pseudomonadati</taxon>
        <taxon>Pseudomonadota</taxon>
        <taxon>Gammaproteobacteria</taxon>
        <taxon>Salinisphaerales</taxon>
        <taxon>Salinisphaeraceae</taxon>
        <taxon>Spectribacter</taxon>
    </lineage>
</organism>
<gene>
    <name evidence="2" type="ORF">RM532_00005</name>
</gene>
<evidence type="ECO:0000313" key="2">
    <source>
        <dbReference type="EMBL" id="MDT0633327.1"/>
    </source>
</evidence>
<reference evidence="2 3" key="1">
    <citation type="submission" date="2023-09" db="EMBL/GenBank/DDBJ databases">
        <authorList>
            <person name="Rey-Velasco X."/>
        </authorList>
    </citation>
    <scope>NUCLEOTIDE SEQUENCE [LARGE SCALE GENOMIC DNA]</scope>
    <source>
        <strain evidence="2 3">W335</strain>
    </source>
</reference>
<evidence type="ECO:0000313" key="3">
    <source>
        <dbReference type="Proteomes" id="UP001251857"/>
    </source>
</evidence>